<organism evidence="5 6">
    <name type="scientific">Halopseudomonas laoshanensis</name>
    <dbReference type="NCBI Taxonomy" id="2268758"/>
    <lineage>
        <taxon>Bacteria</taxon>
        <taxon>Pseudomonadati</taxon>
        <taxon>Pseudomonadota</taxon>
        <taxon>Gammaproteobacteria</taxon>
        <taxon>Pseudomonadales</taxon>
        <taxon>Pseudomonadaceae</taxon>
        <taxon>Halopseudomonas</taxon>
    </lineage>
</organism>
<dbReference type="Pfam" id="PF13519">
    <property type="entry name" value="VWA_2"/>
    <property type="match status" value="1"/>
</dbReference>
<dbReference type="PANTHER" id="PTHR22550">
    <property type="entry name" value="SPORE GERMINATION PROTEIN"/>
    <property type="match status" value="1"/>
</dbReference>
<dbReference type="CDD" id="cd00198">
    <property type="entry name" value="vWFA"/>
    <property type="match status" value="1"/>
</dbReference>
<accession>A0A7V7GS18</accession>
<dbReference type="SMART" id="SM00028">
    <property type="entry name" value="TPR"/>
    <property type="match status" value="2"/>
</dbReference>
<keyword evidence="3" id="KW-0472">Membrane</keyword>
<dbReference type="SUPFAM" id="SSF53300">
    <property type="entry name" value="vWA-like"/>
    <property type="match status" value="1"/>
</dbReference>
<sequence>MCCTERRAMQIEALQGLAFARPWALLLLPVAGLCCWLLYRQVNQRSVWDKLLPAPIRLALLQRQAGGKHAGRFLFLAGAWLTGILALAGPVLDSPLPATQTNQSALVIVWDVSRNMLATDLQPNRLERARLKIRDLMQLHSDSQLALIAYAGTAHPVTPLSNDMQTLTNLLVALQPSVMPEDGQNLEAGLQLARQMIADLPPANSRVLVITSGVEGTQLDALRQQARDLGDRLSILGVGTTEGSPVPLLEGGFMRDAQGGILLPRLNNKSLTAIARSTGARYQQIRLSDHDLNSLVPTNQSLAETEQEAGPSRSDHGHWLILLLLPLAAMGARRGWLGLVLCAALLPLPADASVWQDLWQRPDQQAMQQLQRQQPAAAAERFEDPQWRAWAYYQAGDYPAAVKAYEALLSAQPDNPEHHFNHGTALAMAGEYQAALEAYEQTLTRAPEHQPARHNRERIEALLKELAKQQEQAQEQASGEPDDSDDDSGSATDSSNRSRTEDDSNANPTAPTDRQEEAPGNSEQAAAARNDDTSGDGGDGEAEGDDPAAEANANADKPVTDNPPGGSDADDSSARTRNNEQQAALQQWLQDIPDDPAELLKRKFLYQRLQQLEDLSQ</sequence>
<dbReference type="SUPFAM" id="SSF48452">
    <property type="entry name" value="TPR-like"/>
    <property type="match status" value="1"/>
</dbReference>
<feature type="compositionally biased region" description="Low complexity" evidence="2">
    <location>
        <begin position="469"/>
        <end position="479"/>
    </location>
</feature>
<keyword evidence="1" id="KW-0802">TPR repeat</keyword>
<dbReference type="Gene3D" id="3.40.50.410">
    <property type="entry name" value="von Willebrand factor, type A domain"/>
    <property type="match status" value="1"/>
</dbReference>
<dbReference type="InterPro" id="IPR002035">
    <property type="entry name" value="VWF_A"/>
</dbReference>
<comment type="caution">
    <text evidence="5">The sequence shown here is derived from an EMBL/GenBank/DDBJ whole genome shotgun (WGS) entry which is preliminary data.</text>
</comment>
<dbReference type="PROSITE" id="PS50005">
    <property type="entry name" value="TPR"/>
    <property type="match status" value="1"/>
</dbReference>
<dbReference type="AlphaFoldDB" id="A0A7V7GS18"/>
<evidence type="ECO:0000313" key="6">
    <source>
        <dbReference type="Proteomes" id="UP000463138"/>
    </source>
</evidence>
<dbReference type="PROSITE" id="PS50234">
    <property type="entry name" value="VWFA"/>
    <property type="match status" value="1"/>
</dbReference>
<dbReference type="Gene3D" id="1.25.40.10">
    <property type="entry name" value="Tetratricopeptide repeat domain"/>
    <property type="match status" value="1"/>
</dbReference>
<evidence type="ECO:0000259" key="4">
    <source>
        <dbReference type="PROSITE" id="PS50234"/>
    </source>
</evidence>
<gene>
    <name evidence="5" type="ORF">DT594_13945</name>
</gene>
<feature type="region of interest" description="Disordered" evidence="2">
    <location>
        <begin position="467"/>
        <end position="584"/>
    </location>
</feature>
<dbReference type="EMBL" id="QOVF01000004">
    <property type="protein sequence ID" value="KAA0693489.1"/>
    <property type="molecule type" value="Genomic_DNA"/>
</dbReference>
<dbReference type="InterPro" id="IPR050768">
    <property type="entry name" value="UPF0353/GerABKA_families"/>
</dbReference>
<feature type="transmembrane region" description="Helical" evidence="3">
    <location>
        <begin position="73"/>
        <end position="92"/>
    </location>
</feature>
<reference evidence="5 6" key="1">
    <citation type="submission" date="2018-07" db="EMBL/GenBank/DDBJ databases">
        <title>Pseudomonas laoshanensis sp. nov., isolated from soil.</title>
        <authorList>
            <person name="Sun J."/>
            <person name="Yu L."/>
            <person name="Wang M."/>
            <person name="Zhang C."/>
        </authorList>
    </citation>
    <scope>NUCLEOTIDE SEQUENCE [LARGE SCALE GENOMIC DNA]</scope>
    <source>
        <strain evidence="5 6">Y22</strain>
    </source>
</reference>
<keyword evidence="3" id="KW-1133">Transmembrane helix</keyword>
<feature type="domain" description="VWFA" evidence="4">
    <location>
        <begin position="105"/>
        <end position="302"/>
    </location>
</feature>
<evidence type="ECO:0000256" key="2">
    <source>
        <dbReference type="SAM" id="MobiDB-lite"/>
    </source>
</evidence>
<dbReference type="Pfam" id="PF13432">
    <property type="entry name" value="TPR_16"/>
    <property type="match status" value="1"/>
</dbReference>
<proteinExistence type="predicted"/>
<evidence type="ECO:0000313" key="5">
    <source>
        <dbReference type="EMBL" id="KAA0693489.1"/>
    </source>
</evidence>
<name>A0A7V7GS18_9GAMM</name>
<dbReference type="Proteomes" id="UP000463138">
    <property type="component" value="Unassembled WGS sequence"/>
</dbReference>
<dbReference type="OrthoDB" id="9807628at2"/>
<dbReference type="PANTHER" id="PTHR22550:SF14">
    <property type="entry name" value="VWFA DOMAIN-CONTAINING PROTEIN"/>
    <property type="match status" value="1"/>
</dbReference>
<dbReference type="InterPro" id="IPR019734">
    <property type="entry name" value="TPR_rpt"/>
</dbReference>
<feature type="compositionally biased region" description="Acidic residues" evidence="2">
    <location>
        <begin position="538"/>
        <end position="548"/>
    </location>
</feature>
<evidence type="ECO:0000256" key="3">
    <source>
        <dbReference type="SAM" id="Phobius"/>
    </source>
</evidence>
<evidence type="ECO:0000256" key="1">
    <source>
        <dbReference type="PROSITE-ProRule" id="PRU00339"/>
    </source>
</evidence>
<keyword evidence="6" id="KW-1185">Reference proteome</keyword>
<dbReference type="InterPro" id="IPR011990">
    <property type="entry name" value="TPR-like_helical_dom_sf"/>
</dbReference>
<dbReference type="InterPro" id="IPR036465">
    <property type="entry name" value="vWFA_dom_sf"/>
</dbReference>
<keyword evidence="3" id="KW-0812">Transmembrane</keyword>
<protein>
    <submittedName>
        <fullName evidence="5">VWA domain-containing protein</fullName>
    </submittedName>
</protein>
<feature type="repeat" description="TPR" evidence="1">
    <location>
        <begin position="416"/>
        <end position="449"/>
    </location>
</feature>
<dbReference type="SMART" id="SM00327">
    <property type="entry name" value="VWA"/>
    <property type="match status" value="1"/>
</dbReference>